<evidence type="ECO:0000256" key="1">
    <source>
        <dbReference type="SAM" id="Phobius"/>
    </source>
</evidence>
<keyword evidence="3" id="KW-1185">Reference proteome</keyword>
<dbReference type="EMBL" id="JAFEVO010000001">
    <property type="protein sequence ID" value="MBS3180964.1"/>
    <property type="molecule type" value="Genomic_DNA"/>
</dbReference>
<organism evidence="2 3">
    <name type="scientific">Leucobacter manosquensis</name>
    <dbReference type="NCBI Taxonomy" id="2810611"/>
    <lineage>
        <taxon>Bacteria</taxon>
        <taxon>Bacillati</taxon>
        <taxon>Actinomycetota</taxon>
        <taxon>Actinomycetes</taxon>
        <taxon>Micrococcales</taxon>
        <taxon>Microbacteriaceae</taxon>
        <taxon>Leucobacter</taxon>
    </lineage>
</organism>
<reference evidence="2 3" key="1">
    <citation type="submission" date="2021-02" db="EMBL/GenBank/DDBJ databases">
        <title>Draft genome and description of Leucobacter sp nov strain Marseille-Q4368.</title>
        <authorList>
            <person name="Boxberger M."/>
            <person name="La Scola B."/>
        </authorList>
    </citation>
    <scope>NUCLEOTIDE SEQUENCE [LARGE SCALE GENOMIC DNA]</scope>
    <source>
        <strain evidence="2 3">Marseille-Q4368</strain>
    </source>
</reference>
<name>A0ABS5M195_9MICO</name>
<evidence type="ECO:0000313" key="3">
    <source>
        <dbReference type="Proteomes" id="UP000811492"/>
    </source>
</evidence>
<dbReference type="Proteomes" id="UP000811492">
    <property type="component" value="Unassembled WGS sequence"/>
</dbReference>
<feature type="transmembrane region" description="Helical" evidence="1">
    <location>
        <begin position="37"/>
        <end position="59"/>
    </location>
</feature>
<sequence>MIRLIWILSVYVRSFMRRFMPTNIALNALRTRRGLKWGVPTMLLAVVYFYAASVMTALIDSGGSRWLYLVMLVCIWNALKFIVHGPVSLILLARVRLQESRARRASFSIA</sequence>
<comment type="caution">
    <text evidence="2">The sequence shown here is derived from an EMBL/GenBank/DDBJ whole genome shotgun (WGS) entry which is preliminary data.</text>
</comment>
<keyword evidence="1" id="KW-1133">Transmembrane helix</keyword>
<keyword evidence="1" id="KW-0472">Membrane</keyword>
<feature type="transmembrane region" description="Helical" evidence="1">
    <location>
        <begin position="65"/>
        <end position="93"/>
    </location>
</feature>
<accession>A0ABS5M195</accession>
<protein>
    <submittedName>
        <fullName evidence="2">Sulfate permease</fullName>
    </submittedName>
</protein>
<dbReference type="RefSeq" id="WP_211648129.1">
    <property type="nucleotide sequence ID" value="NZ_JAFEVO010000001.1"/>
</dbReference>
<keyword evidence="1" id="KW-0812">Transmembrane</keyword>
<proteinExistence type="predicted"/>
<gene>
    <name evidence="2" type="ORF">JSQ98_01895</name>
</gene>
<evidence type="ECO:0000313" key="2">
    <source>
        <dbReference type="EMBL" id="MBS3180964.1"/>
    </source>
</evidence>